<gene>
    <name evidence="2" type="ORF">RM572_24080</name>
</gene>
<feature type="transmembrane region" description="Helical" evidence="1">
    <location>
        <begin position="188"/>
        <end position="210"/>
    </location>
</feature>
<feature type="transmembrane region" description="Helical" evidence="1">
    <location>
        <begin position="119"/>
        <end position="141"/>
    </location>
</feature>
<proteinExistence type="predicted"/>
<keyword evidence="1" id="KW-1133">Transmembrane helix</keyword>
<feature type="transmembrane region" description="Helical" evidence="1">
    <location>
        <begin position="230"/>
        <end position="248"/>
    </location>
</feature>
<organism evidence="2 3">
    <name type="scientific">Streptomyces hazeniae</name>
    <dbReference type="NCBI Taxonomy" id="3075538"/>
    <lineage>
        <taxon>Bacteria</taxon>
        <taxon>Bacillati</taxon>
        <taxon>Actinomycetota</taxon>
        <taxon>Actinomycetes</taxon>
        <taxon>Kitasatosporales</taxon>
        <taxon>Streptomycetaceae</taxon>
        <taxon>Streptomyces</taxon>
    </lineage>
</organism>
<dbReference type="RefSeq" id="WP_311675504.1">
    <property type="nucleotide sequence ID" value="NZ_JAVREQ010000027.1"/>
</dbReference>
<protein>
    <submittedName>
        <fullName evidence="2">ABC transporter permease</fullName>
    </submittedName>
</protein>
<feature type="transmembrane region" description="Helical" evidence="1">
    <location>
        <begin position="71"/>
        <end position="92"/>
    </location>
</feature>
<keyword evidence="1" id="KW-0812">Transmembrane</keyword>
<feature type="transmembrane region" description="Helical" evidence="1">
    <location>
        <begin position="161"/>
        <end position="181"/>
    </location>
</feature>
<accession>A0ABU2NXY2</accession>
<evidence type="ECO:0000313" key="2">
    <source>
        <dbReference type="EMBL" id="MDT0381845.1"/>
    </source>
</evidence>
<keyword evidence="1" id="KW-0472">Membrane</keyword>
<dbReference type="EMBL" id="JAVREQ010000027">
    <property type="protein sequence ID" value="MDT0381845.1"/>
    <property type="molecule type" value="Genomic_DNA"/>
</dbReference>
<name>A0ABU2NXY2_9ACTN</name>
<dbReference type="Proteomes" id="UP001183414">
    <property type="component" value="Unassembled WGS sequence"/>
</dbReference>
<evidence type="ECO:0000313" key="3">
    <source>
        <dbReference type="Proteomes" id="UP001183414"/>
    </source>
</evidence>
<feature type="transmembrane region" description="Helical" evidence="1">
    <location>
        <begin position="22"/>
        <end position="46"/>
    </location>
</feature>
<keyword evidence="3" id="KW-1185">Reference proteome</keyword>
<comment type="caution">
    <text evidence="2">The sequence shown here is derived from an EMBL/GenBank/DDBJ whole genome shotgun (WGS) entry which is preliminary data.</text>
</comment>
<dbReference type="Pfam" id="PF12730">
    <property type="entry name" value="ABC2_membrane_4"/>
    <property type="match status" value="1"/>
</dbReference>
<reference evidence="3" key="1">
    <citation type="submission" date="2023-07" db="EMBL/GenBank/DDBJ databases">
        <title>30 novel species of actinomycetes from the DSMZ collection.</title>
        <authorList>
            <person name="Nouioui I."/>
        </authorList>
    </citation>
    <scope>NUCLEOTIDE SEQUENCE [LARGE SCALE GENOMIC DNA]</scope>
    <source>
        <strain evidence="3">DSM 42041</strain>
    </source>
</reference>
<evidence type="ECO:0000256" key="1">
    <source>
        <dbReference type="SAM" id="Phobius"/>
    </source>
</evidence>
<sequence>MNGTAGLAALTVEGRKTSASRAVLVTTVLLVAGIALLAGSLTWAAARGNERVLAQLGPLAGEAGWDRLMGVVAQVTAAASLLGFGTVLSWMFGREFTEGTVSGLFALPVSRPAVAAAKLAVYLLWALGVAALLTALLGAVGTALRLGAVDAGVIGALARQFALTALSALLALPAAWAATLGRGLLPGIATTVGVLVVAQVVAVAGTGAWFPFTAPALWALQPAGVSPVQLALVGLVPLVFVPAVLLTWRRLQLDR</sequence>